<sequence>MEGLAPRFEPRGDRLLGSAESLHHTTVGGLPRELWVEIFRHLHRPYDGLAFGLACRTFLQVVVEEEEASAAVLEGRRRPRLRRRPLLSTKLTKGRLFEQAPCFSLGWYRWVLQSFKRKVGRPGRWRYGEPQDHFYDYDLVLVASIQGSLEALTWLVGQGISLDTNDRRCRRGVAGGGHVEMAEYLKRSGESPQAGLPSFCSAAAASAGHVEVLKWLKSKGYEFDASTSAWSVYGGHLHVLKWLRSQDPPCDWDEFTCSWAALGGDLTILQWARGQDPPCPWNIQKCLELARSNSHWHIWEWIASGTAE</sequence>
<accession>A0A5B8MWW7</accession>
<gene>
    <name evidence="1" type="ORF">A3770_12p65900</name>
</gene>
<dbReference type="SUPFAM" id="SSF48403">
    <property type="entry name" value="Ankyrin repeat"/>
    <property type="match status" value="1"/>
</dbReference>
<dbReference type="Proteomes" id="UP000316726">
    <property type="component" value="Chromosome 12"/>
</dbReference>
<dbReference type="InterPro" id="IPR036047">
    <property type="entry name" value="F-box-like_dom_sf"/>
</dbReference>
<dbReference type="OrthoDB" id="2163089at2759"/>
<proteinExistence type="predicted"/>
<dbReference type="Pfam" id="PF13637">
    <property type="entry name" value="Ank_4"/>
    <property type="match status" value="1"/>
</dbReference>
<dbReference type="InterPro" id="IPR002110">
    <property type="entry name" value="Ankyrin_rpt"/>
</dbReference>
<keyword evidence="2" id="KW-1185">Reference proteome</keyword>
<dbReference type="AlphaFoldDB" id="A0A5B8MWW7"/>
<dbReference type="PANTHER" id="PTHR46586">
    <property type="entry name" value="ANKYRIN REPEAT-CONTAINING PROTEIN"/>
    <property type="match status" value="1"/>
</dbReference>
<name>A0A5B8MWW7_9CHLO</name>
<evidence type="ECO:0008006" key="3">
    <source>
        <dbReference type="Google" id="ProtNLM"/>
    </source>
</evidence>
<dbReference type="PANTHER" id="PTHR46586:SF3">
    <property type="entry name" value="ANKYRIN REPEAT-CONTAINING PROTEIN"/>
    <property type="match status" value="1"/>
</dbReference>
<dbReference type="InterPro" id="IPR036770">
    <property type="entry name" value="Ankyrin_rpt-contain_sf"/>
</dbReference>
<protein>
    <recommendedName>
        <fullName evidence="3">F-box domain-containing protein</fullName>
    </recommendedName>
</protein>
<dbReference type="InterPro" id="IPR052050">
    <property type="entry name" value="SecEffector_AnkRepeat"/>
</dbReference>
<evidence type="ECO:0000313" key="1">
    <source>
        <dbReference type="EMBL" id="QDZ24072.1"/>
    </source>
</evidence>
<dbReference type="EMBL" id="CP031045">
    <property type="protein sequence ID" value="QDZ24072.1"/>
    <property type="molecule type" value="Genomic_DNA"/>
</dbReference>
<dbReference type="SUPFAM" id="SSF81383">
    <property type="entry name" value="F-box domain"/>
    <property type="match status" value="1"/>
</dbReference>
<dbReference type="Gene3D" id="1.25.40.20">
    <property type="entry name" value="Ankyrin repeat-containing domain"/>
    <property type="match status" value="1"/>
</dbReference>
<evidence type="ECO:0000313" key="2">
    <source>
        <dbReference type="Proteomes" id="UP000316726"/>
    </source>
</evidence>
<reference evidence="1 2" key="1">
    <citation type="submission" date="2018-07" db="EMBL/GenBank/DDBJ databases">
        <title>The complete nuclear genome of the prasinophyte Chloropicon primus (CCMP1205).</title>
        <authorList>
            <person name="Pombert J.-F."/>
            <person name="Otis C."/>
            <person name="Turmel M."/>
            <person name="Lemieux C."/>
        </authorList>
    </citation>
    <scope>NUCLEOTIDE SEQUENCE [LARGE SCALE GENOMIC DNA]</scope>
    <source>
        <strain evidence="1 2">CCMP1205</strain>
    </source>
</reference>
<organism evidence="1 2">
    <name type="scientific">Chloropicon primus</name>
    <dbReference type="NCBI Taxonomy" id="1764295"/>
    <lineage>
        <taxon>Eukaryota</taxon>
        <taxon>Viridiplantae</taxon>
        <taxon>Chlorophyta</taxon>
        <taxon>Chloropicophyceae</taxon>
        <taxon>Chloropicales</taxon>
        <taxon>Chloropicaceae</taxon>
        <taxon>Chloropicon</taxon>
    </lineage>
</organism>